<feature type="binding site" evidence="24">
    <location>
        <position position="1052"/>
    </location>
    <ligand>
        <name>Zn(2+)</name>
        <dbReference type="ChEBI" id="CHEBI:29105"/>
    </ligand>
</feature>
<feature type="compositionally biased region" description="Low complexity" evidence="26">
    <location>
        <begin position="374"/>
        <end position="384"/>
    </location>
</feature>
<dbReference type="PANTHER" id="PTHR31665">
    <property type="entry name" value="FLYWCH FAMILY MEMBER 2-RELATED"/>
    <property type="match status" value="1"/>
</dbReference>
<dbReference type="Pfam" id="PF01822">
    <property type="entry name" value="WSC"/>
    <property type="match status" value="1"/>
</dbReference>
<evidence type="ECO:0000313" key="29">
    <source>
        <dbReference type="EMBL" id="MXQ80800.1"/>
    </source>
</evidence>
<dbReference type="InterPro" id="IPR002889">
    <property type="entry name" value="WSC_carb-bd"/>
</dbReference>
<evidence type="ECO:0000256" key="1">
    <source>
        <dbReference type="ARBA" id="ARBA00004123"/>
    </source>
</evidence>
<feature type="domain" description="WSC" evidence="28">
    <location>
        <begin position="849"/>
        <end position="943"/>
    </location>
</feature>
<dbReference type="Pfam" id="PF04500">
    <property type="entry name" value="FLYWCH"/>
    <property type="match status" value="5"/>
</dbReference>
<feature type="binding site" evidence="24">
    <location>
        <position position="1196"/>
    </location>
    <ligand>
        <name>Zn(2+)</name>
        <dbReference type="ChEBI" id="CHEBI:29105"/>
    </ligand>
</feature>
<dbReference type="InterPro" id="IPR000001">
    <property type="entry name" value="Kringle"/>
</dbReference>
<keyword evidence="20" id="KW-0137">Centromere</keyword>
<dbReference type="Pfam" id="PF15423">
    <property type="entry name" value="FLYWCH_N"/>
    <property type="match status" value="1"/>
</dbReference>
<dbReference type="Pfam" id="PF16662">
    <property type="entry name" value="FLYWCH_u"/>
    <property type="match status" value="1"/>
</dbReference>
<dbReference type="PANTHER" id="PTHR31665:SF3">
    <property type="entry name" value="FLYWCH-TYPE ZINC FINGER-CONTAINING PROTEIN 1"/>
    <property type="match status" value="1"/>
</dbReference>
<evidence type="ECO:0000256" key="26">
    <source>
        <dbReference type="SAM" id="MobiDB-lite"/>
    </source>
</evidence>
<feature type="region of interest" description="Disordered" evidence="26">
    <location>
        <begin position="688"/>
        <end position="730"/>
    </location>
</feature>
<keyword evidence="30" id="KW-1185">Reference proteome</keyword>
<feature type="compositionally biased region" description="Acidic residues" evidence="26">
    <location>
        <begin position="394"/>
        <end position="413"/>
    </location>
</feature>
<dbReference type="SMART" id="SM00321">
    <property type="entry name" value="WSC"/>
    <property type="match status" value="1"/>
</dbReference>
<dbReference type="AlphaFoldDB" id="A0A6B0QUM8"/>
<evidence type="ECO:0000256" key="24">
    <source>
        <dbReference type="PIRSR" id="PIRSR604254-1"/>
    </source>
</evidence>
<dbReference type="GO" id="GO:0008270">
    <property type="term" value="F:zinc ion binding"/>
    <property type="evidence" value="ECO:0007669"/>
    <property type="project" value="UniProtKB-KW"/>
</dbReference>
<evidence type="ECO:0000256" key="6">
    <source>
        <dbReference type="ARBA" id="ARBA00022499"/>
    </source>
</evidence>
<comment type="subunit">
    <text evidence="22">Interacts with CTNNB1 (when unphosphorylated), perhaps preventing interaction of CTNNB1 with TCF4, and thereby regulating transcription activation; phosphorylation of CTNNB1 may inhibit the interaction.</text>
</comment>
<dbReference type="Pfam" id="PF00051">
    <property type="entry name" value="Kringle"/>
    <property type="match status" value="1"/>
</dbReference>
<dbReference type="InterPro" id="IPR013806">
    <property type="entry name" value="Kringle-like"/>
</dbReference>
<dbReference type="Proteomes" id="UP000322234">
    <property type="component" value="Unassembled WGS sequence"/>
</dbReference>
<evidence type="ECO:0000256" key="5">
    <source>
        <dbReference type="ARBA" id="ARBA00022454"/>
    </source>
</evidence>
<evidence type="ECO:0000256" key="20">
    <source>
        <dbReference type="ARBA" id="ARBA00023328"/>
    </source>
</evidence>
<evidence type="ECO:0000256" key="2">
    <source>
        <dbReference type="ARBA" id="ARBA00004141"/>
    </source>
</evidence>
<protein>
    <recommendedName>
        <fullName evidence="23">FLYWCH-type zinc finger-containing protein 1</fullName>
    </recommendedName>
</protein>
<keyword evidence="17" id="KW-0472">Membrane</keyword>
<evidence type="ECO:0000256" key="14">
    <source>
        <dbReference type="ARBA" id="ARBA00022843"/>
    </source>
</evidence>
<keyword evidence="15" id="KW-1133">Transmembrane helix</keyword>
<evidence type="ECO:0000256" key="10">
    <source>
        <dbReference type="ARBA" id="ARBA00022723"/>
    </source>
</evidence>
<evidence type="ECO:0000256" key="7">
    <source>
        <dbReference type="ARBA" id="ARBA00022553"/>
    </source>
</evidence>
<dbReference type="FunFam" id="2.20.25.240:FF:000001">
    <property type="entry name" value="FLYWCH-type zinc finger-containing protein 1"/>
    <property type="match status" value="5"/>
</dbReference>
<evidence type="ECO:0000256" key="18">
    <source>
        <dbReference type="ARBA" id="ARBA00023157"/>
    </source>
</evidence>
<feature type="domain" description="Kringle" evidence="27">
    <location>
        <begin position="777"/>
        <end position="847"/>
    </location>
</feature>
<keyword evidence="16" id="KW-0238">DNA-binding</keyword>
<dbReference type="InterPro" id="IPR038178">
    <property type="entry name" value="Kringle_sf"/>
</dbReference>
<dbReference type="GO" id="GO:0016020">
    <property type="term" value="C:membrane"/>
    <property type="evidence" value="ECO:0007669"/>
    <property type="project" value="UniProtKB-SubCell"/>
</dbReference>
<evidence type="ECO:0000313" key="30">
    <source>
        <dbReference type="Proteomes" id="UP000322234"/>
    </source>
</evidence>
<keyword evidence="5" id="KW-0158">Chromosome</keyword>
<evidence type="ECO:0000256" key="9">
    <source>
        <dbReference type="ARBA" id="ARBA00022692"/>
    </source>
</evidence>
<evidence type="ECO:0000259" key="28">
    <source>
        <dbReference type="PROSITE" id="PS51212"/>
    </source>
</evidence>
<dbReference type="InterPro" id="IPR004254">
    <property type="entry name" value="AdipoR/HlyIII-related"/>
</dbReference>
<comment type="function">
    <text evidence="21">Transcription cofactor. Negatively regulates transcription activation by catenin beta-1 CTNNB1, perhaps acting by competing with TCF4 for CTNNB1 binding. May play a role in DNA-damage response signaling. Binds specifically to DNA sequences at peri-centromeric chromatin loci.</text>
</comment>
<keyword evidence="6" id="KW-1017">Isopeptide bond</keyword>
<keyword evidence="11" id="KW-0677">Repeat</keyword>
<keyword evidence="9" id="KW-0812">Transmembrane</keyword>
<evidence type="ECO:0000256" key="16">
    <source>
        <dbReference type="ARBA" id="ARBA00023125"/>
    </source>
</evidence>
<dbReference type="GO" id="GO:0000775">
    <property type="term" value="C:chromosome, centromeric region"/>
    <property type="evidence" value="ECO:0007669"/>
    <property type="project" value="UniProtKB-SubCell"/>
</dbReference>
<evidence type="ECO:0000256" key="4">
    <source>
        <dbReference type="ARBA" id="ARBA00007018"/>
    </source>
</evidence>
<dbReference type="GO" id="GO:0005634">
    <property type="term" value="C:nucleus"/>
    <property type="evidence" value="ECO:0007669"/>
    <property type="project" value="UniProtKB-SubCell"/>
</dbReference>
<evidence type="ECO:0000256" key="17">
    <source>
        <dbReference type="ARBA" id="ARBA00023136"/>
    </source>
</evidence>
<gene>
    <name evidence="29" type="ORF">E5288_WYG009114</name>
</gene>
<keyword evidence="14" id="KW-0832">Ubl conjugation</keyword>
<evidence type="ECO:0000256" key="8">
    <source>
        <dbReference type="ARBA" id="ARBA00022572"/>
    </source>
</evidence>
<evidence type="ECO:0000256" key="19">
    <source>
        <dbReference type="ARBA" id="ARBA00023242"/>
    </source>
</evidence>
<dbReference type="PROSITE" id="PS51212">
    <property type="entry name" value="WSC"/>
    <property type="match status" value="1"/>
</dbReference>
<comment type="subcellular location">
    <subcellularLocation>
        <location evidence="3">Chromosome</location>
        <location evidence="3">Centromere</location>
    </subcellularLocation>
    <subcellularLocation>
        <location evidence="2">Membrane</location>
        <topology evidence="2">Multi-pass membrane protein</topology>
    </subcellularLocation>
    <subcellularLocation>
        <location evidence="1">Nucleus</location>
    </subcellularLocation>
</comment>
<dbReference type="PROSITE" id="PS50070">
    <property type="entry name" value="KRINGLE_2"/>
    <property type="match status" value="1"/>
</dbReference>
<dbReference type="Gene3D" id="2.20.25.240">
    <property type="match status" value="5"/>
</dbReference>
<accession>A0A6B0QUM8</accession>
<dbReference type="SMART" id="SM00130">
    <property type="entry name" value="KR"/>
    <property type="match status" value="1"/>
</dbReference>
<keyword evidence="10 24" id="KW-0479">Metal-binding</keyword>
<evidence type="ECO:0000256" key="15">
    <source>
        <dbReference type="ARBA" id="ARBA00022989"/>
    </source>
</evidence>
<evidence type="ECO:0000256" key="3">
    <source>
        <dbReference type="ARBA" id="ARBA00004584"/>
    </source>
</evidence>
<organism evidence="29 30">
    <name type="scientific">Bos mutus</name>
    <name type="common">wild yak</name>
    <dbReference type="NCBI Taxonomy" id="72004"/>
    <lineage>
        <taxon>Eukaryota</taxon>
        <taxon>Metazoa</taxon>
        <taxon>Chordata</taxon>
        <taxon>Craniata</taxon>
        <taxon>Vertebrata</taxon>
        <taxon>Euteleostomi</taxon>
        <taxon>Mammalia</taxon>
        <taxon>Eutheria</taxon>
        <taxon>Laurasiatheria</taxon>
        <taxon>Artiodactyla</taxon>
        <taxon>Ruminantia</taxon>
        <taxon>Pecora</taxon>
        <taxon>Bovidae</taxon>
        <taxon>Bovinae</taxon>
        <taxon>Bos</taxon>
    </lineage>
</organism>
<evidence type="ECO:0000256" key="12">
    <source>
        <dbReference type="ARBA" id="ARBA00022771"/>
    </source>
</evidence>
<comment type="similarity">
    <text evidence="4">Belongs to the ADIPOR family.</text>
</comment>
<dbReference type="InterPro" id="IPR007588">
    <property type="entry name" value="Znf_FLYWCH"/>
</dbReference>
<evidence type="ECO:0000256" key="13">
    <source>
        <dbReference type="ARBA" id="ARBA00022833"/>
    </source>
</evidence>
<evidence type="ECO:0000256" key="25">
    <source>
        <dbReference type="PROSITE-ProRule" id="PRU00121"/>
    </source>
</evidence>
<evidence type="ECO:0000256" key="23">
    <source>
        <dbReference type="ARBA" id="ARBA00068770"/>
    </source>
</evidence>
<keyword evidence="12" id="KW-0863">Zinc-finger</keyword>
<proteinExistence type="inferred from homology"/>
<dbReference type="GO" id="GO:0003677">
    <property type="term" value="F:DNA binding"/>
    <property type="evidence" value="ECO:0007669"/>
    <property type="project" value="UniProtKB-KW"/>
</dbReference>
<evidence type="ECO:0000256" key="11">
    <source>
        <dbReference type="ARBA" id="ARBA00022737"/>
    </source>
</evidence>
<dbReference type="Pfam" id="PF03006">
    <property type="entry name" value="HlyIII"/>
    <property type="match status" value="1"/>
</dbReference>
<comment type="caution">
    <text evidence="29">The sequence shown here is derived from an EMBL/GenBank/DDBJ whole genome shotgun (WGS) entry which is preliminary data.</text>
</comment>
<name>A0A6B0QUM8_9CETA</name>
<keyword evidence="8 25" id="KW-0420">Kringle</keyword>
<dbReference type="SUPFAM" id="SSF57440">
    <property type="entry name" value="Kringle-like"/>
    <property type="match status" value="1"/>
</dbReference>
<evidence type="ECO:0000259" key="27">
    <source>
        <dbReference type="PROSITE" id="PS50070"/>
    </source>
</evidence>
<dbReference type="EMBL" id="VBQZ03000005">
    <property type="protein sequence ID" value="MXQ80800.1"/>
    <property type="molecule type" value="Genomic_DNA"/>
</dbReference>
<feature type="region of interest" description="Disordered" evidence="26">
    <location>
        <begin position="169"/>
        <end position="211"/>
    </location>
</feature>
<sequence length="1225" mass="134348">MPLPEPSEQEGESVKAGQEPSPEPPEPGTDVVLEAPTKPMEFSELVLLAASTESGDGMDTQPEEVHCVLTLEMADPDTLAGTPQILPVEEQCGVVQPRPQTQALKPSKPNIVTQPLEFLRTPFGGRLLVLESFLYKQEKAVGDKVYWKCREHTELGCRGRAITRGPRATIMRGHCHPPDEEGLAARRQRQKRLGPALPEGLAGSQGPSSLVEEPLEGAGPWLCPVEPDPTPGPMLSYLVPEEDEGLRALALLRLPPKKRSTLGSRGPPPLEFLRTCYGGSFLVHQSFLYKREKAVGDKVYWTCRDHTQHGCRSRAITQGRRVTVMRGHCHAPDLEGLKARRQQERAMAALRAQPGGPGGPGDKPLQGVDSLLYRRGPGPLTLTRPRPRKRLMANDEELPAEPQGEEDKDEDPGGPEFLRTPLGGSFLVYESFLYRREKAAGEKVYWTCRDQARMGCRSRAITQGRRVTVMRGHCHPPDLGGLEALRQREKRPGTAQRGSTGGPEFLRTPLGGSFLVYESFLYRREKAAGEKVYWTCRDQARMGCRSRAITQGPRVMVMRRHCHPPDLGGLEALRQREQLPSPAQREGSETPQPLEFLRTSLGGRFLVYESFLYRKEKAAGEKVYWMCRDQARKGCRSRAITQGPRVTVMRGHCHPPDLAGLEALRRREQLPSLAQQEDPEYRWFLSSTSPFSHVTPENPERAPERDEDGLSEDNAPLPRRLGDPGGAEGLARARATSPRLGAMGTRPPKALLLLLLLRLLPPRGASAGSLQSPGLSECFQVNGADYRGHQNRTGPRGAGRPCLYWDQTQQHNFSRACSNPDGDVQPWCYVAETEEGIYWRYCDIPTCHMPGYLGCFVDSGAPPALSGPSGTSTKLTVQVCLRFCRMKGYQLAGVEAGYACFCGSESDLARGRPAPATDCDQICFGHPGQLCGGDGRLGIYEVSVGSCQGNWTAPQGVIYSPDFPDDSPPHLQFNKFVLTGYRPASSGSGCLRSLFYMHNELGNIYTHGLALLGFLVLLPMTMPWGQLGEDGWLWGTHCVACLAPPAGSVLYHLFMCHRGGSPVYTRLLALDMCGVCLINTLGALPIIHCTLACRPWLRPAALLGYTLLSGVAGWRALTAPSTSARLRAFGWQAAARLLVFGARGAGLGSGAPGSLRCYLRMDALALLGGLVNVARLPERWGPGRFDYWGNSHQIMHLLSVGSILQLHAGVVPDLLWAARHTCLPD</sequence>
<evidence type="ECO:0000256" key="21">
    <source>
        <dbReference type="ARBA" id="ARBA00056066"/>
    </source>
</evidence>
<dbReference type="InterPro" id="IPR029279">
    <property type="entry name" value="FLYWCH_N"/>
</dbReference>
<keyword evidence="7" id="KW-0597">Phosphoprotein</keyword>
<reference evidence="29" key="1">
    <citation type="submission" date="2019-10" db="EMBL/GenBank/DDBJ databases">
        <title>The sequence and de novo assembly of the wild yak genome.</title>
        <authorList>
            <person name="Liu Y."/>
        </authorList>
    </citation>
    <scope>NUCLEOTIDE SEQUENCE [LARGE SCALE GENOMIC DNA]</scope>
    <source>
        <strain evidence="29">WY2019</strain>
    </source>
</reference>
<feature type="region of interest" description="Disordered" evidence="26">
    <location>
        <begin position="346"/>
        <end position="417"/>
    </location>
</feature>
<keyword evidence="13 24" id="KW-0862">Zinc</keyword>
<dbReference type="InterPro" id="IPR040312">
    <property type="entry name" value="FWCH1/FWCH2"/>
</dbReference>
<keyword evidence="19" id="KW-0539">Nucleus</keyword>
<keyword evidence="18" id="KW-1015">Disulfide bond</keyword>
<feature type="binding site" evidence="24">
    <location>
        <position position="1192"/>
    </location>
    <ligand>
        <name>Zn(2+)</name>
        <dbReference type="ChEBI" id="CHEBI:29105"/>
    </ligand>
</feature>
<evidence type="ECO:0000256" key="22">
    <source>
        <dbReference type="ARBA" id="ARBA00061839"/>
    </source>
</evidence>
<feature type="region of interest" description="Disordered" evidence="26">
    <location>
        <begin position="1"/>
        <end position="33"/>
    </location>
</feature>
<comment type="caution">
    <text evidence="25">Lacks conserved residue(s) required for the propagation of feature annotation.</text>
</comment>
<dbReference type="PRINTS" id="PR00018">
    <property type="entry name" value="KRINGLE"/>
</dbReference>
<dbReference type="Gene3D" id="2.40.20.10">
    <property type="entry name" value="Plasminogen Kringle 4"/>
    <property type="match status" value="1"/>
</dbReference>